<dbReference type="InParanoid" id="Q6CRZ7"/>
<dbReference type="HOGENOM" id="CLU_028833_0_0_1"/>
<dbReference type="Pfam" id="PF11312">
    <property type="entry name" value="Methyltransf_34"/>
    <property type="match status" value="1"/>
</dbReference>
<dbReference type="AlphaFoldDB" id="Q6CRZ7"/>
<keyword evidence="2" id="KW-1185">Reference proteome</keyword>
<dbReference type="OMA" id="DMRYQVH"/>
<sequence>MGKHQQDKTKTLPVVNKDTVPGQDILDLFKVTFPDELYGDELDLHEYVQAVKADLYERAYTKAFDSSKKRVAYCCRWSPSRAVAYSSLFASLKPVKNVLQCKNPDDDDEEYDSESDDDTQEITKQLENLDIDPICSNVLCIGGGAGGELVALASIFAPSRDYNSKFSADKKDMKCSRMNVQVVDIADWSDIVERIDDSIKSNWLRSQSDNFDISFKHADILSLTAEQLNLSSLNLITLLFTTNELFMENKAKSIRFLQKLNAQCSSGTYLLIVESAGSFSHIEVGSKKFPIQFLIDTILQGKRGEEADGNWTLVGMDDSIWYRCDEKFDYRLKLENMRFFYRLYKKK</sequence>
<dbReference type="InterPro" id="IPR021463">
    <property type="entry name" value="Methyltransf_34"/>
</dbReference>
<protein>
    <submittedName>
        <fullName evidence="1">KLLA0D05203p</fullName>
    </submittedName>
</protein>
<dbReference type="EMBL" id="CR382124">
    <property type="protein sequence ID" value="CAH00388.1"/>
    <property type="molecule type" value="Genomic_DNA"/>
</dbReference>
<reference evidence="1 2" key="1">
    <citation type="journal article" date="2004" name="Nature">
        <title>Genome evolution in yeasts.</title>
        <authorList>
            <consortium name="Genolevures"/>
            <person name="Dujon B."/>
            <person name="Sherman D."/>
            <person name="Fischer G."/>
            <person name="Durrens P."/>
            <person name="Casaregola S."/>
            <person name="Lafontaine I."/>
            <person name="de Montigny J."/>
            <person name="Marck C."/>
            <person name="Neuveglise C."/>
            <person name="Talla E."/>
            <person name="Goffard N."/>
            <person name="Frangeul L."/>
            <person name="Aigle M."/>
            <person name="Anthouard V."/>
            <person name="Babour A."/>
            <person name="Barbe V."/>
            <person name="Barnay S."/>
            <person name="Blanchin S."/>
            <person name="Beckerich J.M."/>
            <person name="Beyne E."/>
            <person name="Bleykasten C."/>
            <person name="Boisrame A."/>
            <person name="Boyer J."/>
            <person name="Cattolico L."/>
            <person name="Confanioleri F."/>
            <person name="de Daruvar A."/>
            <person name="Despons L."/>
            <person name="Fabre E."/>
            <person name="Fairhead C."/>
            <person name="Ferry-Dumazet H."/>
            <person name="Groppi A."/>
            <person name="Hantraye F."/>
            <person name="Hennequin C."/>
            <person name="Jauniaux N."/>
            <person name="Joyet P."/>
            <person name="Kachouri R."/>
            <person name="Kerrest A."/>
            <person name="Koszul R."/>
            <person name="Lemaire M."/>
            <person name="Lesur I."/>
            <person name="Ma L."/>
            <person name="Muller H."/>
            <person name="Nicaud J.M."/>
            <person name="Nikolski M."/>
            <person name="Oztas S."/>
            <person name="Ozier-Kalogeropoulos O."/>
            <person name="Pellenz S."/>
            <person name="Potier S."/>
            <person name="Richard G.F."/>
            <person name="Straub M.L."/>
            <person name="Suleau A."/>
            <person name="Swennene D."/>
            <person name="Tekaia F."/>
            <person name="Wesolowski-Louvel M."/>
            <person name="Westhof E."/>
            <person name="Wirth B."/>
            <person name="Zeniou-Meyer M."/>
            <person name="Zivanovic I."/>
            <person name="Bolotin-Fukuhara M."/>
            <person name="Thierry A."/>
            <person name="Bouchier C."/>
            <person name="Caudron B."/>
            <person name="Scarpelli C."/>
            <person name="Gaillardin C."/>
            <person name="Weissenbach J."/>
            <person name="Wincker P."/>
            <person name="Souciet J.L."/>
        </authorList>
    </citation>
    <scope>NUCLEOTIDE SEQUENCE [LARGE SCALE GENOMIC DNA]</scope>
    <source>
        <strain evidence="2">ATCC 8585 / CBS 2359 / DSM 70799 / NBRC 1267 / NRRL Y-1140 / WM37</strain>
    </source>
</reference>
<dbReference type="STRING" id="284590.Q6CRZ7"/>
<evidence type="ECO:0000313" key="1">
    <source>
        <dbReference type="EMBL" id="CAH00388.1"/>
    </source>
</evidence>
<evidence type="ECO:0000313" key="2">
    <source>
        <dbReference type="Proteomes" id="UP000000598"/>
    </source>
</evidence>
<dbReference type="eggNOG" id="ENOG502QR34">
    <property type="taxonomic scope" value="Eukaryota"/>
</dbReference>
<dbReference type="FunCoup" id="Q6CRZ7">
    <property type="interactions" value="48"/>
</dbReference>
<dbReference type="Proteomes" id="UP000000598">
    <property type="component" value="Chromosome D"/>
</dbReference>
<gene>
    <name evidence="1" type="ORF">KLLA0_D05203g</name>
</gene>
<dbReference type="PaxDb" id="284590-Q6CRZ7"/>
<accession>Q6CRZ7</accession>
<dbReference type="KEGG" id="kla:KLLA0_D05203g"/>
<proteinExistence type="predicted"/>
<name>Q6CRZ7_KLULA</name>
<organism evidence="1 2">
    <name type="scientific">Kluyveromyces lactis (strain ATCC 8585 / CBS 2359 / DSM 70799 / NBRC 1267 / NRRL Y-1140 / WM37)</name>
    <name type="common">Yeast</name>
    <name type="synonym">Candida sphaerica</name>
    <dbReference type="NCBI Taxonomy" id="284590"/>
    <lineage>
        <taxon>Eukaryota</taxon>
        <taxon>Fungi</taxon>
        <taxon>Dikarya</taxon>
        <taxon>Ascomycota</taxon>
        <taxon>Saccharomycotina</taxon>
        <taxon>Saccharomycetes</taxon>
        <taxon>Saccharomycetales</taxon>
        <taxon>Saccharomycetaceae</taxon>
        <taxon>Kluyveromyces</taxon>
    </lineage>
</organism>